<evidence type="ECO:0000313" key="2">
    <source>
        <dbReference type="EMBL" id="KJA10531.1"/>
    </source>
</evidence>
<dbReference type="AlphaFoldDB" id="A0A0D7K860"/>
<accession>A0A0D7K860</accession>
<dbReference type="PATRIC" id="fig|80878.5.peg.1874"/>
<keyword evidence="3" id="KW-1185">Reference proteome</keyword>
<organism evidence="2 3">
    <name type="scientific">Acidovorax temperans</name>
    <dbReference type="NCBI Taxonomy" id="80878"/>
    <lineage>
        <taxon>Bacteria</taxon>
        <taxon>Pseudomonadati</taxon>
        <taxon>Pseudomonadota</taxon>
        <taxon>Betaproteobacteria</taxon>
        <taxon>Burkholderiales</taxon>
        <taxon>Comamonadaceae</taxon>
        <taxon>Acidovorax</taxon>
    </lineage>
</organism>
<gene>
    <name evidence="2" type="ORF">RP29_11025</name>
</gene>
<reference evidence="2 3" key="1">
    <citation type="submission" date="2014-12" db="EMBL/GenBank/DDBJ databases">
        <title>Isolation of bacteria from lake water.</title>
        <authorList>
            <person name="Sheng K.-Y."/>
            <person name="Chin P.-S."/>
            <person name="Chan K.-G."/>
            <person name="Tan G.S."/>
        </authorList>
    </citation>
    <scope>NUCLEOTIDE SEQUENCE [LARGE SCALE GENOMIC DNA]</scope>
    <source>
        <strain evidence="2 3">KY4</strain>
    </source>
</reference>
<sequence>MKSLPNSLIAIGIAFAAFGSNVNAQGNDIIYSDLKPSDKPIIIDLVSHRLLEDEGSKCPNTNQCQYVLSAWEMGLSEEAEGRKYLQALENKPPHIKNQILAADFSKRYEQLSGQKNNNICIDDPRWELFNDKTGYFFGQEQGFPGDVNVFTNDSPFFVPLVLRDNQKLLQKVPNEFITESVFVKLKALLGQERFMRICGKATASFDYKKYAKRKIDFSEIMQRGGVDIKIYEFTVERPIEFFKKGDKKPTLTIPLVWFK</sequence>
<dbReference type="OrthoDB" id="9917254at2"/>
<comment type="caution">
    <text evidence="2">The sequence shown here is derived from an EMBL/GenBank/DDBJ whole genome shotgun (WGS) entry which is preliminary data.</text>
</comment>
<evidence type="ECO:0000256" key="1">
    <source>
        <dbReference type="SAM" id="SignalP"/>
    </source>
</evidence>
<keyword evidence="1" id="KW-0732">Signal</keyword>
<name>A0A0D7K860_9BURK</name>
<protein>
    <submittedName>
        <fullName evidence="2">Uncharacterized protein</fullName>
    </submittedName>
</protein>
<dbReference type="RefSeq" id="WP_044398309.1">
    <property type="nucleotide sequence ID" value="NZ_JXYQ01000032.1"/>
</dbReference>
<feature type="signal peptide" evidence="1">
    <location>
        <begin position="1"/>
        <end position="24"/>
    </location>
</feature>
<evidence type="ECO:0000313" key="3">
    <source>
        <dbReference type="Proteomes" id="UP000032566"/>
    </source>
</evidence>
<dbReference type="Proteomes" id="UP000032566">
    <property type="component" value="Unassembled WGS sequence"/>
</dbReference>
<dbReference type="EMBL" id="JXYQ01000032">
    <property type="protein sequence ID" value="KJA10531.1"/>
    <property type="molecule type" value="Genomic_DNA"/>
</dbReference>
<proteinExistence type="predicted"/>
<feature type="chain" id="PRO_5002320897" evidence="1">
    <location>
        <begin position="25"/>
        <end position="259"/>
    </location>
</feature>